<keyword evidence="6" id="KW-0731">Sigma factor</keyword>
<evidence type="ECO:0000313" key="11">
    <source>
        <dbReference type="EMBL" id="SDK60625.1"/>
    </source>
</evidence>
<evidence type="ECO:0000259" key="10">
    <source>
        <dbReference type="Pfam" id="PF04963"/>
    </source>
</evidence>
<evidence type="ECO:0000256" key="8">
    <source>
        <dbReference type="ARBA" id="ARBA00023163"/>
    </source>
</evidence>
<name>A0A1G9DA11_9BACL</name>
<keyword evidence="5" id="KW-0805">Transcription regulation</keyword>
<proteinExistence type="inferred from homology"/>
<comment type="similarity">
    <text evidence="1">Belongs to the sigma-54 factor family.</text>
</comment>
<reference evidence="12" key="1">
    <citation type="submission" date="2016-10" db="EMBL/GenBank/DDBJ databases">
        <authorList>
            <person name="Varghese N."/>
            <person name="Submissions S."/>
        </authorList>
    </citation>
    <scope>NUCLEOTIDE SEQUENCE [LARGE SCALE GENOMIC DNA]</scope>
    <source>
        <strain evidence="12">CGMCC 1.8895</strain>
    </source>
</reference>
<evidence type="ECO:0000256" key="7">
    <source>
        <dbReference type="ARBA" id="ARBA00023125"/>
    </source>
</evidence>
<evidence type="ECO:0000313" key="12">
    <source>
        <dbReference type="Proteomes" id="UP000199008"/>
    </source>
</evidence>
<evidence type="ECO:0000256" key="4">
    <source>
        <dbReference type="ARBA" id="ARBA00022695"/>
    </source>
</evidence>
<organism evidence="11 12">
    <name type="scientific">Lacicoccus qingdaonensis</name>
    <dbReference type="NCBI Taxonomy" id="576118"/>
    <lineage>
        <taxon>Bacteria</taxon>
        <taxon>Bacillati</taxon>
        <taxon>Bacillota</taxon>
        <taxon>Bacilli</taxon>
        <taxon>Bacillales</taxon>
        <taxon>Salinicoccaceae</taxon>
        <taxon>Lacicoccus</taxon>
    </lineage>
</organism>
<feature type="domain" description="RNA polymerase sigma factor 54 core-binding" evidence="10">
    <location>
        <begin position="77"/>
        <end position="239"/>
    </location>
</feature>
<dbReference type="Proteomes" id="UP000199008">
    <property type="component" value="Unassembled WGS sequence"/>
</dbReference>
<dbReference type="InterPro" id="IPR038709">
    <property type="entry name" value="RpoN_core-bd_sf"/>
</dbReference>
<dbReference type="Gene3D" id="1.10.10.1330">
    <property type="entry name" value="RNA polymerase sigma-54 factor, core-binding domain"/>
    <property type="match status" value="1"/>
</dbReference>
<dbReference type="GO" id="GO:0006352">
    <property type="term" value="P:DNA-templated transcription initiation"/>
    <property type="evidence" value="ECO:0007669"/>
    <property type="project" value="InterPro"/>
</dbReference>
<dbReference type="GO" id="GO:0016779">
    <property type="term" value="F:nucleotidyltransferase activity"/>
    <property type="evidence" value="ECO:0007669"/>
    <property type="project" value="UniProtKB-KW"/>
</dbReference>
<sequence length="393" mass="44624">MVSLNLTAETNISLNHYILNSISLFKYTPKELYKYVIDKCNENPLIYIKDDHPLPDHSGVYADNDIVDEITAHFNYTLKSSDKKIMEVIIGSLSPKGFLESSAEDIAVLTNADRSNVQLLIDALKDYGSKGIGCTDAVDFIKFQLTTNDTYEETMFSAFKDNLHDIQSGSLKFLSDLDIDPDDFNSYMENEIKQCSLYPLDGDEQIDILPEGSIIVIEGRLQIQIEDYLAEDIVFEPLYLTGEETDFSNQIKAYREEYSELVSMLKARKIYLLKLLNAICDIQEEYLTGNTEYLRPLDQSMLAELTELSPATVSRLISNKYISTPRGILPIQSLLSKECCKGFSVSQVKYVIGNIDGYDTLSDNKISMMLNELGIKISRRTVNKYKNQMLKHN</sequence>
<evidence type="ECO:0000259" key="9">
    <source>
        <dbReference type="Pfam" id="PF04552"/>
    </source>
</evidence>
<dbReference type="GO" id="GO:0000428">
    <property type="term" value="C:DNA-directed RNA polymerase complex"/>
    <property type="evidence" value="ECO:0007669"/>
    <property type="project" value="UniProtKB-KW"/>
</dbReference>
<evidence type="ECO:0000256" key="2">
    <source>
        <dbReference type="ARBA" id="ARBA00022478"/>
    </source>
</evidence>
<dbReference type="AlphaFoldDB" id="A0A1G9DA11"/>
<keyword evidence="12" id="KW-1185">Reference proteome</keyword>
<dbReference type="OrthoDB" id="9814402at2"/>
<dbReference type="InterPro" id="IPR000394">
    <property type="entry name" value="RNA_pol_sigma_54"/>
</dbReference>
<evidence type="ECO:0000256" key="6">
    <source>
        <dbReference type="ARBA" id="ARBA00023082"/>
    </source>
</evidence>
<keyword evidence="2" id="KW-0240">DNA-directed RNA polymerase</keyword>
<dbReference type="PRINTS" id="PR00045">
    <property type="entry name" value="SIGMA54FCT"/>
</dbReference>
<evidence type="ECO:0000256" key="3">
    <source>
        <dbReference type="ARBA" id="ARBA00022679"/>
    </source>
</evidence>
<dbReference type="InterPro" id="IPR007046">
    <property type="entry name" value="RNA_pol_sigma_54_core-bd"/>
</dbReference>
<dbReference type="PIRSF" id="PIRSF000774">
    <property type="entry name" value="RpoN"/>
    <property type="match status" value="1"/>
</dbReference>
<dbReference type="EMBL" id="FNFY01000005">
    <property type="protein sequence ID" value="SDK60625.1"/>
    <property type="molecule type" value="Genomic_DNA"/>
</dbReference>
<dbReference type="PANTHER" id="PTHR32248">
    <property type="entry name" value="RNA POLYMERASE SIGMA-54 FACTOR"/>
    <property type="match status" value="1"/>
</dbReference>
<gene>
    <name evidence="11" type="ORF">SAMN05216216_105105</name>
</gene>
<dbReference type="GO" id="GO:0003677">
    <property type="term" value="F:DNA binding"/>
    <property type="evidence" value="ECO:0007669"/>
    <property type="project" value="UniProtKB-KW"/>
</dbReference>
<dbReference type="Pfam" id="PF04552">
    <property type="entry name" value="Sigma54_DBD"/>
    <property type="match status" value="1"/>
</dbReference>
<keyword evidence="7" id="KW-0238">DNA-binding</keyword>
<feature type="domain" description="RNA polymerase sigma factor 54 DNA-binding" evidence="9">
    <location>
        <begin position="251"/>
        <end position="389"/>
    </location>
</feature>
<dbReference type="GO" id="GO:0001216">
    <property type="term" value="F:DNA-binding transcription activator activity"/>
    <property type="evidence" value="ECO:0007669"/>
    <property type="project" value="InterPro"/>
</dbReference>
<protein>
    <submittedName>
        <fullName evidence="11">RNA polymerase, sigma 54 subunit, RpoN/SigL</fullName>
    </submittedName>
</protein>
<dbReference type="PROSITE" id="PS50044">
    <property type="entry name" value="SIGMA54_3"/>
    <property type="match status" value="1"/>
</dbReference>
<dbReference type="Pfam" id="PF04963">
    <property type="entry name" value="Sigma54_CBD"/>
    <property type="match status" value="1"/>
</dbReference>
<dbReference type="GO" id="GO:0016987">
    <property type="term" value="F:sigma factor activity"/>
    <property type="evidence" value="ECO:0007669"/>
    <property type="project" value="UniProtKB-KW"/>
</dbReference>
<keyword evidence="3" id="KW-0808">Transferase</keyword>
<dbReference type="InterPro" id="IPR007634">
    <property type="entry name" value="RNA_pol_sigma_54_DNA-bd"/>
</dbReference>
<keyword evidence="8" id="KW-0804">Transcription</keyword>
<evidence type="ECO:0000256" key="1">
    <source>
        <dbReference type="ARBA" id="ARBA00008798"/>
    </source>
</evidence>
<dbReference type="RefSeq" id="WP_092985238.1">
    <property type="nucleotide sequence ID" value="NZ_FNFY01000005.1"/>
</dbReference>
<dbReference type="STRING" id="576118.SAMN05216216_105105"/>
<evidence type="ECO:0000256" key="5">
    <source>
        <dbReference type="ARBA" id="ARBA00023015"/>
    </source>
</evidence>
<accession>A0A1G9DA11</accession>
<dbReference type="PANTHER" id="PTHR32248:SF4">
    <property type="entry name" value="RNA POLYMERASE SIGMA-54 FACTOR"/>
    <property type="match status" value="1"/>
</dbReference>
<dbReference type="Gene3D" id="1.10.10.60">
    <property type="entry name" value="Homeodomain-like"/>
    <property type="match status" value="1"/>
</dbReference>
<keyword evidence="4" id="KW-0548">Nucleotidyltransferase</keyword>